<evidence type="ECO:0000313" key="1">
    <source>
        <dbReference type="EMBL" id="TXR56558.1"/>
    </source>
</evidence>
<comment type="caution">
    <text evidence="1">The sequence shown here is derived from an EMBL/GenBank/DDBJ whole genome shotgun (WGS) entry which is preliminary data.</text>
</comment>
<dbReference type="EMBL" id="VKAC01000005">
    <property type="protein sequence ID" value="TXR56558.1"/>
    <property type="molecule type" value="Genomic_DNA"/>
</dbReference>
<evidence type="ECO:0000313" key="2">
    <source>
        <dbReference type="Proteomes" id="UP000321234"/>
    </source>
</evidence>
<keyword evidence="2" id="KW-1185">Reference proteome</keyword>
<dbReference type="SUPFAM" id="SSF56784">
    <property type="entry name" value="HAD-like"/>
    <property type="match status" value="1"/>
</dbReference>
<dbReference type="GO" id="GO:0016787">
    <property type="term" value="F:hydrolase activity"/>
    <property type="evidence" value="ECO:0007669"/>
    <property type="project" value="UniProtKB-KW"/>
</dbReference>
<dbReference type="Proteomes" id="UP000321234">
    <property type="component" value="Unassembled WGS sequence"/>
</dbReference>
<gene>
    <name evidence="1" type="ORF">FMM08_10400</name>
</gene>
<keyword evidence="1" id="KW-0378">Hydrolase</keyword>
<accession>A0A5C8ZH44</accession>
<dbReference type="InterPro" id="IPR036412">
    <property type="entry name" value="HAD-like_sf"/>
</dbReference>
<dbReference type="OrthoDB" id="1666512at2"/>
<proteinExistence type="predicted"/>
<dbReference type="PIRSF" id="PIRSF030802">
    <property type="entry name" value="UCP030802"/>
    <property type="match status" value="1"/>
</dbReference>
<protein>
    <submittedName>
        <fullName evidence="1">HAD family hydrolase</fullName>
    </submittedName>
</protein>
<name>A0A5C8ZH44_9ACTN</name>
<dbReference type="Gene3D" id="3.40.50.1000">
    <property type="entry name" value="HAD superfamily/HAD-like"/>
    <property type="match status" value="1"/>
</dbReference>
<dbReference type="InterPro" id="IPR023214">
    <property type="entry name" value="HAD_sf"/>
</dbReference>
<dbReference type="InterPro" id="IPR024197">
    <property type="entry name" value="TPP-like"/>
</dbReference>
<sequence length="275" mass="29274">MDERVLIATDLDRTLVYSRAAAGPPRPGEPAWVVVEHLEGREISYLTPTAAERCAALAAARRLVPVTTRTPEQYARITLPGPPAQYAVTANGGVLLVDGRPDASWDARVRSALRTVAGLEEARGELVRACGSDPSAQVRTVPELFCYAVVDRPRLDPASLDRLHAWGSAAGWVASLQGRKLYLVPVPLTKAAATAEVARRTGARHVLAAGDSLLDVDLLELADLGVRPGHGEIADSGWSSPTVTALETTGIRAGEEVLAWFAARAEELVGRPGER</sequence>
<organism evidence="1 2">
    <name type="scientific">Quadrisphaera setariae</name>
    <dbReference type="NCBI Taxonomy" id="2593304"/>
    <lineage>
        <taxon>Bacteria</taxon>
        <taxon>Bacillati</taxon>
        <taxon>Actinomycetota</taxon>
        <taxon>Actinomycetes</taxon>
        <taxon>Kineosporiales</taxon>
        <taxon>Kineosporiaceae</taxon>
        <taxon>Quadrisphaera</taxon>
    </lineage>
</organism>
<reference evidence="1 2" key="1">
    <citation type="submission" date="2019-07" db="EMBL/GenBank/DDBJ databases">
        <title>Quadrisphaera sp. strain DD2A genome sequencing and assembly.</title>
        <authorList>
            <person name="Kim I."/>
        </authorList>
    </citation>
    <scope>NUCLEOTIDE SEQUENCE [LARGE SCALE GENOMIC DNA]</scope>
    <source>
        <strain evidence="1 2">DD2A</strain>
    </source>
</reference>
<dbReference type="AlphaFoldDB" id="A0A5C8ZH44"/>